<dbReference type="EMBL" id="JAUJYN010000007">
    <property type="protein sequence ID" value="KAK1265922.1"/>
    <property type="molecule type" value="Genomic_DNA"/>
</dbReference>
<feature type="active site" evidence="3">
    <location>
        <position position="117"/>
    </location>
</feature>
<accession>A0AAV9APD9</accession>
<comment type="catalytic activity">
    <reaction evidence="3">
        <text>cyanate + hydrogencarbonate + 3 H(+) = NH4(+) + 2 CO2</text>
        <dbReference type="Rhea" id="RHEA:11120"/>
        <dbReference type="ChEBI" id="CHEBI:15378"/>
        <dbReference type="ChEBI" id="CHEBI:16526"/>
        <dbReference type="ChEBI" id="CHEBI:17544"/>
        <dbReference type="ChEBI" id="CHEBI:28938"/>
        <dbReference type="ChEBI" id="CHEBI:29195"/>
        <dbReference type="EC" id="4.2.1.104"/>
    </reaction>
</comment>
<evidence type="ECO:0000259" key="4">
    <source>
        <dbReference type="SMART" id="SM01116"/>
    </source>
</evidence>
<dbReference type="PANTHER" id="PTHR34186:SF2">
    <property type="entry name" value="CYANATE HYDRATASE"/>
    <property type="match status" value="1"/>
</dbReference>
<comment type="similarity">
    <text evidence="3">Belongs to the cyanase family.</text>
</comment>
<reference evidence="5" key="2">
    <citation type="submission" date="2023-06" db="EMBL/GenBank/DDBJ databases">
        <authorList>
            <person name="Ma L."/>
            <person name="Liu K.-W."/>
            <person name="Li Z."/>
            <person name="Hsiao Y.-Y."/>
            <person name="Qi Y."/>
            <person name="Fu T."/>
            <person name="Tang G."/>
            <person name="Zhang D."/>
            <person name="Sun W.-H."/>
            <person name="Liu D.-K."/>
            <person name="Li Y."/>
            <person name="Chen G.-Z."/>
            <person name="Liu X.-D."/>
            <person name="Liao X.-Y."/>
            <person name="Jiang Y.-T."/>
            <person name="Yu X."/>
            <person name="Hao Y."/>
            <person name="Huang J."/>
            <person name="Zhao X.-W."/>
            <person name="Ke S."/>
            <person name="Chen Y.-Y."/>
            <person name="Wu W.-L."/>
            <person name="Hsu J.-L."/>
            <person name="Lin Y.-F."/>
            <person name="Huang M.-D."/>
            <person name="Li C.-Y."/>
            <person name="Huang L."/>
            <person name="Wang Z.-W."/>
            <person name="Zhao X."/>
            <person name="Zhong W.-Y."/>
            <person name="Peng D.-H."/>
            <person name="Ahmad S."/>
            <person name="Lan S."/>
            <person name="Zhang J.-S."/>
            <person name="Tsai W.-C."/>
            <person name="Van De Peer Y."/>
            <person name="Liu Z.-J."/>
        </authorList>
    </citation>
    <scope>NUCLEOTIDE SEQUENCE</scope>
    <source>
        <strain evidence="5">SCP</strain>
        <tissue evidence="5">Leaves</tissue>
    </source>
</reference>
<feature type="active site" evidence="3">
    <location>
        <position position="114"/>
    </location>
</feature>
<dbReference type="InterPro" id="IPR003712">
    <property type="entry name" value="Cyanate_lyase_C"/>
</dbReference>
<evidence type="ECO:0000256" key="3">
    <source>
        <dbReference type="HAMAP-Rule" id="MF_03139"/>
    </source>
</evidence>
<keyword evidence="2 3" id="KW-0456">Lyase</keyword>
<dbReference type="Pfam" id="PF02560">
    <property type="entry name" value="Cyanate_lyase"/>
    <property type="match status" value="1"/>
</dbReference>
<reference evidence="5" key="1">
    <citation type="journal article" date="2023" name="Nat. Commun.">
        <title>Diploid and tetraploid genomes of Acorus and the evolution of monocots.</title>
        <authorList>
            <person name="Ma L."/>
            <person name="Liu K.W."/>
            <person name="Li Z."/>
            <person name="Hsiao Y.Y."/>
            <person name="Qi Y."/>
            <person name="Fu T."/>
            <person name="Tang G.D."/>
            <person name="Zhang D."/>
            <person name="Sun W.H."/>
            <person name="Liu D.K."/>
            <person name="Li Y."/>
            <person name="Chen G.Z."/>
            <person name="Liu X.D."/>
            <person name="Liao X.Y."/>
            <person name="Jiang Y.T."/>
            <person name="Yu X."/>
            <person name="Hao Y."/>
            <person name="Huang J."/>
            <person name="Zhao X.W."/>
            <person name="Ke S."/>
            <person name="Chen Y.Y."/>
            <person name="Wu W.L."/>
            <person name="Hsu J.L."/>
            <person name="Lin Y.F."/>
            <person name="Huang M.D."/>
            <person name="Li C.Y."/>
            <person name="Huang L."/>
            <person name="Wang Z.W."/>
            <person name="Zhao X."/>
            <person name="Zhong W.Y."/>
            <person name="Peng D.H."/>
            <person name="Ahmad S."/>
            <person name="Lan S."/>
            <person name="Zhang J.S."/>
            <person name="Tsai W.C."/>
            <person name="Van de Peer Y."/>
            <person name="Liu Z.J."/>
        </authorList>
    </citation>
    <scope>NUCLEOTIDE SEQUENCE</scope>
    <source>
        <strain evidence="5">SCP</strain>
    </source>
</reference>
<comment type="caution">
    <text evidence="5">The sequence shown here is derived from an EMBL/GenBank/DDBJ whole genome shotgun (WGS) entry which is preliminary data.</text>
</comment>
<feature type="active site" evidence="3">
    <location>
        <position position="140"/>
    </location>
</feature>
<evidence type="ECO:0000313" key="5">
    <source>
        <dbReference type="EMBL" id="KAK1265922.1"/>
    </source>
</evidence>
<dbReference type="Proteomes" id="UP001179952">
    <property type="component" value="Unassembled WGS sequence"/>
</dbReference>
<evidence type="ECO:0000256" key="1">
    <source>
        <dbReference type="ARBA" id="ARBA00003561"/>
    </source>
</evidence>
<dbReference type="HAMAP" id="MF_00535">
    <property type="entry name" value="Cyanate_hydrat"/>
    <property type="match status" value="1"/>
</dbReference>
<dbReference type="InterPro" id="IPR036581">
    <property type="entry name" value="Cyanate_lyase_C_sf"/>
</dbReference>
<protein>
    <recommendedName>
        <fullName evidence="3">Cyanate hydratase</fullName>
        <shortName evidence="3">Cyanase</shortName>
        <ecNumber evidence="3">4.2.1.104</ecNumber>
    </recommendedName>
    <alternativeName>
        <fullName evidence="3">Cyanate hydrolase</fullName>
    </alternativeName>
    <alternativeName>
        <fullName evidence="3">Cyanate lyase</fullName>
    </alternativeName>
</protein>
<evidence type="ECO:0000313" key="6">
    <source>
        <dbReference type="Proteomes" id="UP001179952"/>
    </source>
</evidence>
<proteinExistence type="inferred from homology"/>
<comment type="function">
    <text evidence="1 3">Catalyzes the reaction of cyanate with bicarbonate to produce ammonia and carbon dioxide.</text>
</comment>
<dbReference type="SMART" id="SM01116">
    <property type="entry name" value="Cyanate_lyase"/>
    <property type="match status" value="1"/>
</dbReference>
<dbReference type="GO" id="GO:0008824">
    <property type="term" value="F:cyanate hydratase activity"/>
    <property type="evidence" value="ECO:0007669"/>
    <property type="project" value="UniProtKB-UniRule"/>
</dbReference>
<dbReference type="Gene3D" id="3.30.1160.10">
    <property type="entry name" value="Cyanate lyase, C-terminal domain"/>
    <property type="match status" value="1"/>
</dbReference>
<organism evidence="5 6">
    <name type="scientific">Acorus gramineus</name>
    <name type="common">Dwarf sweet flag</name>
    <dbReference type="NCBI Taxonomy" id="55184"/>
    <lineage>
        <taxon>Eukaryota</taxon>
        <taxon>Viridiplantae</taxon>
        <taxon>Streptophyta</taxon>
        <taxon>Embryophyta</taxon>
        <taxon>Tracheophyta</taxon>
        <taxon>Spermatophyta</taxon>
        <taxon>Magnoliopsida</taxon>
        <taxon>Liliopsida</taxon>
        <taxon>Acoraceae</taxon>
        <taxon>Acorus</taxon>
    </lineage>
</organism>
<dbReference type="PRINTS" id="PR01693">
    <property type="entry name" value="CYANASE"/>
</dbReference>
<feature type="domain" description="Cyanate lyase C-terminal" evidence="4">
    <location>
        <begin position="101"/>
        <end position="174"/>
    </location>
</feature>
<evidence type="ECO:0000256" key="2">
    <source>
        <dbReference type="ARBA" id="ARBA00023239"/>
    </source>
</evidence>
<dbReference type="PANTHER" id="PTHR34186">
    <property type="entry name" value="CYANATE HYDRATASE"/>
    <property type="match status" value="1"/>
</dbReference>
<dbReference type="PIRSF" id="PIRSF001263">
    <property type="entry name" value="Cyanate_hydratas"/>
    <property type="match status" value="1"/>
</dbReference>
<dbReference type="SUPFAM" id="SSF55234">
    <property type="entry name" value="Cyanase C-terminal domain"/>
    <property type="match status" value="1"/>
</dbReference>
<name>A0AAV9APD9_ACOGR</name>
<keyword evidence="6" id="KW-1185">Reference proteome</keyword>
<gene>
    <name evidence="3" type="primary">CYN</name>
    <name evidence="5" type="ORF">QJS04_geneDACA000027</name>
</gene>
<dbReference type="GO" id="GO:0003677">
    <property type="term" value="F:DNA binding"/>
    <property type="evidence" value="ECO:0007669"/>
    <property type="project" value="InterPro"/>
</dbReference>
<dbReference type="EC" id="4.2.1.104" evidence="3"/>
<dbReference type="AlphaFoldDB" id="A0AAV9APD9"/>
<dbReference type="Gene3D" id="1.10.260.40">
    <property type="entry name" value="lambda repressor-like DNA-binding domains"/>
    <property type="match status" value="1"/>
</dbReference>
<dbReference type="NCBIfam" id="TIGR00673">
    <property type="entry name" value="cynS"/>
    <property type="match status" value="1"/>
</dbReference>
<dbReference type="InterPro" id="IPR010982">
    <property type="entry name" value="Lambda_DNA-bd_dom_sf"/>
</dbReference>
<dbReference type="SUPFAM" id="SSF47413">
    <property type="entry name" value="lambda repressor-like DNA-binding domains"/>
    <property type="match status" value="1"/>
</dbReference>
<dbReference type="InterPro" id="IPR008076">
    <property type="entry name" value="Cyanase"/>
</dbReference>
<sequence>MFARIRLVEVINRHKTYPKKKKKTMEVDKAVVVAQLQEVKRKSGKTYGQIAAEIGLTNVYVGQLLRRQAQLQPASAAALRAALPDLTDALVEEMKRPPMRSYDPRLVQEPAIYRLNEALMHFGESIKDIINEDFGDGIMSAIDFFCSIDKVKGVDGKERVVITFDGKFLPYTEQKTEHMVSRLKLQ</sequence>